<evidence type="ECO:0000259" key="4">
    <source>
        <dbReference type="PROSITE" id="PS50943"/>
    </source>
</evidence>
<evidence type="ECO:0000313" key="6">
    <source>
        <dbReference type="Proteomes" id="UP000322876"/>
    </source>
</evidence>
<dbReference type="Gene3D" id="2.10.109.10">
    <property type="entry name" value="Umud Fragment, subunit A"/>
    <property type="match status" value="1"/>
</dbReference>
<organism evidence="5 6">
    <name type="scientific">Deferribacter autotrophicus</name>
    <dbReference type="NCBI Taxonomy" id="500465"/>
    <lineage>
        <taxon>Bacteria</taxon>
        <taxon>Pseudomonadati</taxon>
        <taxon>Deferribacterota</taxon>
        <taxon>Deferribacteres</taxon>
        <taxon>Deferribacterales</taxon>
        <taxon>Deferribacteraceae</taxon>
        <taxon>Deferribacter</taxon>
    </lineage>
</organism>
<reference evidence="5 6" key="1">
    <citation type="submission" date="2019-06" db="EMBL/GenBank/DDBJ databases">
        <title>Genomic insights into carbon and energy metabolism of Deferribacter autotrophicus revealed new metabolic traits in the phylum Deferribacteres.</title>
        <authorList>
            <person name="Slobodkin A.I."/>
            <person name="Slobodkina G.B."/>
            <person name="Allioux M."/>
            <person name="Alain K."/>
            <person name="Jebbar M."/>
            <person name="Shadrin V."/>
            <person name="Kublanov I.V."/>
            <person name="Toshchakov S.V."/>
            <person name="Bonch-Osmolovskaya E.A."/>
        </authorList>
    </citation>
    <scope>NUCLEOTIDE SEQUENCE [LARGE SCALE GENOMIC DNA]</scope>
    <source>
        <strain evidence="5 6">SL50</strain>
    </source>
</reference>
<dbReference type="SMART" id="SM00530">
    <property type="entry name" value="HTH_XRE"/>
    <property type="match status" value="1"/>
</dbReference>
<accession>A0A5A8F6Q4</accession>
<dbReference type="RefSeq" id="WP_149265340.1">
    <property type="nucleotide sequence ID" value="NZ_VFJB01000001.1"/>
</dbReference>
<keyword evidence="1" id="KW-0805">Transcription regulation</keyword>
<protein>
    <submittedName>
        <fullName evidence="5">LexA family transcriptional regulator</fullName>
    </submittedName>
</protein>
<keyword evidence="6" id="KW-1185">Reference proteome</keyword>
<dbReference type="Gene3D" id="1.10.260.40">
    <property type="entry name" value="lambda repressor-like DNA-binding domains"/>
    <property type="match status" value="1"/>
</dbReference>
<dbReference type="GO" id="GO:0003677">
    <property type="term" value="F:DNA binding"/>
    <property type="evidence" value="ECO:0007669"/>
    <property type="project" value="UniProtKB-KW"/>
</dbReference>
<comment type="caution">
    <text evidence="5">The sequence shown here is derived from an EMBL/GenBank/DDBJ whole genome shotgun (WGS) entry which is preliminary data.</text>
</comment>
<dbReference type="AlphaFoldDB" id="A0A5A8F6Q4"/>
<evidence type="ECO:0000256" key="3">
    <source>
        <dbReference type="ARBA" id="ARBA00023163"/>
    </source>
</evidence>
<dbReference type="PANTHER" id="PTHR40661:SF1">
    <property type="entry name" value="HTH CRO_C1-TYPE DOMAIN-CONTAINING PROTEIN"/>
    <property type="match status" value="1"/>
</dbReference>
<dbReference type="SUPFAM" id="SSF51306">
    <property type="entry name" value="LexA/Signal peptidase"/>
    <property type="match status" value="1"/>
</dbReference>
<evidence type="ECO:0000313" key="5">
    <source>
        <dbReference type="EMBL" id="KAA0259520.1"/>
    </source>
</evidence>
<evidence type="ECO:0000256" key="1">
    <source>
        <dbReference type="ARBA" id="ARBA00023015"/>
    </source>
</evidence>
<dbReference type="CDD" id="cd06529">
    <property type="entry name" value="S24_LexA-like"/>
    <property type="match status" value="1"/>
</dbReference>
<dbReference type="SUPFAM" id="SSF47413">
    <property type="entry name" value="lambda repressor-like DNA-binding domains"/>
    <property type="match status" value="1"/>
</dbReference>
<dbReference type="Pfam" id="PF01381">
    <property type="entry name" value="HTH_3"/>
    <property type="match status" value="1"/>
</dbReference>
<dbReference type="CDD" id="cd00093">
    <property type="entry name" value="HTH_XRE"/>
    <property type="match status" value="1"/>
</dbReference>
<dbReference type="InterPro" id="IPR015927">
    <property type="entry name" value="Peptidase_S24_S26A/B/C"/>
</dbReference>
<feature type="domain" description="HTH cro/C1-type" evidence="4">
    <location>
        <begin position="23"/>
        <end position="66"/>
    </location>
</feature>
<dbReference type="InterPro" id="IPR001387">
    <property type="entry name" value="Cro/C1-type_HTH"/>
</dbReference>
<dbReference type="OrthoDB" id="9788236at2"/>
<evidence type="ECO:0000256" key="2">
    <source>
        <dbReference type="ARBA" id="ARBA00023125"/>
    </source>
</evidence>
<dbReference type="InterPro" id="IPR039418">
    <property type="entry name" value="LexA-like"/>
</dbReference>
<keyword evidence="3" id="KW-0804">Transcription</keyword>
<sequence>MLTNKEIVNKLRVAIKNSSKPAKKIAELAGISEVTLYRILNGQRNLNNLDTLQKLAKALNLPLGYFFGEADMQNKALNDFDNIPDIRILYGDLESLKELDLSGYLKIPLMRSKAAATPYVIEISNDDIDGWVCISTDKIPKNISEKCFAFRVKGDSMEPMLQENDLVAILPYSSQPDLFSLKYSNVYLVRMPDGNGEYGLTLKHIKVIDRNTVVLVSDNKNYEPVTINLRETPGFKVVGRVVWMWREF</sequence>
<keyword evidence="2" id="KW-0238">DNA-binding</keyword>
<dbReference type="InterPro" id="IPR036286">
    <property type="entry name" value="LexA/Signal_pep-like_sf"/>
</dbReference>
<dbReference type="Pfam" id="PF00717">
    <property type="entry name" value="Peptidase_S24"/>
    <property type="match status" value="1"/>
</dbReference>
<dbReference type="PROSITE" id="PS50943">
    <property type="entry name" value="HTH_CROC1"/>
    <property type="match status" value="1"/>
</dbReference>
<gene>
    <name evidence="5" type="ORF">FHQ18_01190</name>
</gene>
<name>A0A5A8F6Q4_9BACT</name>
<proteinExistence type="predicted"/>
<dbReference type="EMBL" id="VFJB01000001">
    <property type="protein sequence ID" value="KAA0259520.1"/>
    <property type="molecule type" value="Genomic_DNA"/>
</dbReference>
<dbReference type="Proteomes" id="UP000322876">
    <property type="component" value="Unassembled WGS sequence"/>
</dbReference>
<dbReference type="PANTHER" id="PTHR40661">
    <property type="match status" value="1"/>
</dbReference>
<dbReference type="InterPro" id="IPR010982">
    <property type="entry name" value="Lambda_DNA-bd_dom_sf"/>
</dbReference>